<dbReference type="KEGG" id="ptm:GSPATT00039479001"/>
<sequence>RYENNIEDPYLPEFDDEHLLREEDKQTKFERYVIDSKYENEKQSVKDEVKQQVMEIRKLNKSKILQSNIQQSRIVQIDDHQE</sequence>
<gene>
    <name evidence="1" type="ORF">GSPATT00039479001</name>
</gene>
<dbReference type="Proteomes" id="UP000000600">
    <property type="component" value="Unassembled WGS sequence"/>
</dbReference>
<organism evidence="1 2">
    <name type="scientific">Paramecium tetraurelia</name>
    <dbReference type="NCBI Taxonomy" id="5888"/>
    <lineage>
        <taxon>Eukaryota</taxon>
        <taxon>Sar</taxon>
        <taxon>Alveolata</taxon>
        <taxon>Ciliophora</taxon>
        <taxon>Intramacronucleata</taxon>
        <taxon>Oligohymenophorea</taxon>
        <taxon>Peniculida</taxon>
        <taxon>Parameciidae</taxon>
        <taxon>Paramecium</taxon>
    </lineage>
</organism>
<feature type="non-terminal residue" evidence="1">
    <location>
        <position position="1"/>
    </location>
</feature>
<dbReference type="AlphaFoldDB" id="A0DFV0"/>
<dbReference type="InParanoid" id="A0DFV0"/>
<evidence type="ECO:0000313" key="1">
    <source>
        <dbReference type="EMBL" id="CAK81917.1"/>
    </source>
</evidence>
<proteinExistence type="predicted"/>
<dbReference type="HOGENOM" id="CLU_2565460_0_0_1"/>
<evidence type="ECO:0000313" key="2">
    <source>
        <dbReference type="Proteomes" id="UP000000600"/>
    </source>
</evidence>
<accession>A0DFV0</accession>
<keyword evidence="2" id="KW-1185">Reference proteome</keyword>
<name>A0DFV0_PARTE</name>
<dbReference type="EMBL" id="CT868420">
    <property type="protein sequence ID" value="CAK81917.1"/>
    <property type="molecule type" value="Genomic_DNA"/>
</dbReference>
<reference evidence="1 2" key="1">
    <citation type="journal article" date="2006" name="Nature">
        <title>Global trends of whole-genome duplications revealed by the ciliate Paramecium tetraurelia.</title>
        <authorList>
            <consortium name="Genoscope"/>
            <person name="Aury J.-M."/>
            <person name="Jaillon O."/>
            <person name="Duret L."/>
            <person name="Noel B."/>
            <person name="Jubin C."/>
            <person name="Porcel B.M."/>
            <person name="Segurens B."/>
            <person name="Daubin V."/>
            <person name="Anthouard V."/>
            <person name="Aiach N."/>
            <person name="Arnaiz O."/>
            <person name="Billaut A."/>
            <person name="Beisson J."/>
            <person name="Blanc I."/>
            <person name="Bouhouche K."/>
            <person name="Camara F."/>
            <person name="Duharcourt S."/>
            <person name="Guigo R."/>
            <person name="Gogendeau D."/>
            <person name="Katinka M."/>
            <person name="Keller A.-M."/>
            <person name="Kissmehl R."/>
            <person name="Klotz C."/>
            <person name="Koll F."/>
            <person name="Le Moue A."/>
            <person name="Lepere C."/>
            <person name="Malinsky S."/>
            <person name="Nowacki M."/>
            <person name="Nowak J.K."/>
            <person name="Plattner H."/>
            <person name="Poulain J."/>
            <person name="Ruiz F."/>
            <person name="Serrano V."/>
            <person name="Zagulski M."/>
            <person name="Dessen P."/>
            <person name="Betermier M."/>
            <person name="Weissenbach J."/>
            <person name="Scarpelli C."/>
            <person name="Schachter V."/>
            <person name="Sperling L."/>
            <person name="Meyer E."/>
            <person name="Cohen J."/>
            <person name="Wincker P."/>
        </authorList>
    </citation>
    <scope>NUCLEOTIDE SEQUENCE [LARGE SCALE GENOMIC DNA]</scope>
    <source>
        <strain evidence="1 2">Stock d4-2</strain>
    </source>
</reference>
<dbReference type="RefSeq" id="XP_001449314.1">
    <property type="nucleotide sequence ID" value="XM_001449277.1"/>
</dbReference>
<dbReference type="GeneID" id="5035101"/>
<protein>
    <submittedName>
        <fullName evidence="1">Uncharacterized protein</fullName>
    </submittedName>
</protein>